<dbReference type="OrthoDB" id="3016366at2759"/>
<organism evidence="1 2">
    <name type="scientific">Aspergillus leporis</name>
    <dbReference type="NCBI Taxonomy" id="41062"/>
    <lineage>
        <taxon>Eukaryota</taxon>
        <taxon>Fungi</taxon>
        <taxon>Dikarya</taxon>
        <taxon>Ascomycota</taxon>
        <taxon>Pezizomycotina</taxon>
        <taxon>Eurotiomycetes</taxon>
        <taxon>Eurotiomycetidae</taxon>
        <taxon>Eurotiales</taxon>
        <taxon>Aspergillaceae</taxon>
        <taxon>Aspergillus</taxon>
        <taxon>Aspergillus subgen. Circumdati</taxon>
    </lineage>
</organism>
<gene>
    <name evidence="1" type="ORF">BDV29DRAFT_195266</name>
</gene>
<evidence type="ECO:0000313" key="1">
    <source>
        <dbReference type="EMBL" id="KAB8068955.1"/>
    </source>
</evidence>
<dbReference type="EMBL" id="ML732364">
    <property type="protein sequence ID" value="KAB8068955.1"/>
    <property type="molecule type" value="Genomic_DNA"/>
</dbReference>
<sequence length="131" mass="15099">MHMALDVEINGLYLLLLDREDTFNFHWGLYLANSLTSGDVFHIDNPITLTSWEYKVESIRDATLRNPLLLTLQESMHCGVRAKESRFALDDEGYIKLMKRFNDLEQEAQLQAIRNKSLSKKIVARSRGTIA</sequence>
<dbReference type="AlphaFoldDB" id="A0A5N5WMC4"/>
<proteinExistence type="predicted"/>
<keyword evidence="2" id="KW-1185">Reference proteome</keyword>
<dbReference type="Proteomes" id="UP000326565">
    <property type="component" value="Unassembled WGS sequence"/>
</dbReference>
<evidence type="ECO:0000313" key="2">
    <source>
        <dbReference type="Proteomes" id="UP000326565"/>
    </source>
</evidence>
<accession>A0A5N5WMC4</accession>
<reference evidence="1 2" key="1">
    <citation type="submission" date="2019-04" db="EMBL/GenBank/DDBJ databases">
        <title>Friends and foes A comparative genomics study of 23 Aspergillus species from section Flavi.</title>
        <authorList>
            <consortium name="DOE Joint Genome Institute"/>
            <person name="Kjaerbolling I."/>
            <person name="Vesth T."/>
            <person name="Frisvad J.C."/>
            <person name="Nybo J.L."/>
            <person name="Theobald S."/>
            <person name="Kildgaard S."/>
            <person name="Isbrandt T."/>
            <person name="Kuo A."/>
            <person name="Sato A."/>
            <person name="Lyhne E.K."/>
            <person name="Kogle M.E."/>
            <person name="Wiebenga A."/>
            <person name="Kun R.S."/>
            <person name="Lubbers R.J."/>
            <person name="Makela M.R."/>
            <person name="Barry K."/>
            <person name="Chovatia M."/>
            <person name="Clum A."/>
            <person name="Daum C."/>
            <person name="Haridas S."/>
            <person name="He G."/>
            <person name="LaButti K."/>
            <person name="Lipzen A."/>
            <person name="Mondo S."/>
            <person name="Riley R."/>
            <person name="Salamov A."/>
            <person name="Simmons B.A."/>
            <person name="Magnuson J.K."/>
            <person name="Henrissat B."/>
            <person name="Mortensen U.H."/>
            <person name="Larsen T.O."/>
            <person name="Devries R.P."/>
            <person name="Grigoriev I.V."/>
            <person name="Machida M."/>
            <person name="Baker S.E."/>
            <person name="Andersen M.R."/>
        </authorList>
    </citation>
    <scope>NUCLEOTIDE SEQUENCE [LARGE SCALE GENOMIC DNA]</scope>
    <source>
        <strain evidence="1 2">CBS 151.66</strain>
    </source>
</reference>
<protein>
    <submittedName>
        <fullName evidence="1">Uncharacterized protein</fullName>
    </submittedName>
</protein>
<name>A0A5N5WMC4_9EURO</name>